<evidence type="ECO:0000313" key="2">
    <source>
        <dbReference type="EMBL" id="TNC43191.1"/>
    </source>
</evidence>
<dbReference type="RefSeq" id="WP_139106412.1">
    <property type="nucleotide sequence ID" value="NZ_VDFR01000083.1"/>
</dbReference>
<gene>
    <name evidence="2" type="ORF">FHE65_18860</name>
    <name evidence="1" type="ORF">FHE65_22865</name>
</gene>
<dbReference type="EMBL" id="VDFR01000083">
    <property type="protein sequence ID" value="TNC43191.1"/>
    <property type="molecule type" value="Genomic_DNA"/>
</dbReference>
<protein>
    <recommendedName>
        <fullName evidence="4">Laminin G domain-containing protein</fullName>
    </recommendedName>
</protein>
<reference evidence="1 3" key="1">
    <citation type="submission" date="2019-05" db="EMBL/GenBank/DDBJ databases">
        <title>Mumia sp. nov., isolated from the intestinal contents of plateau pika (Ochotona curzoniae) in the Qinghai-Tibet plateau of China.</title>
        <authorList>
            <person name="Tian Z."/>
        </authorList>
    </citation>
    <scope>NUCLEOTIDE SEQUENCE [LARGE SCALE GENOMIC DNA]</scope>
    <source>
        <strain evidence="3">527</strain>
        <strain evidence="1">Z527</strain>
    </source>
</reference>
<evidence type="ECO:0008006" key="4">
    <source>
        <dbReference type="Google" id="ProtNLM"/>
    </source>
</evidence>
<dbReference type="OrthoDB" id="3785667at2"/>
<dbReference type="InterPro" id="IPR013320">
    <property type="entry name" value="ConA-like_dom_sf"/>
</dbReference>
<dbReference type="EMBL" id="VDFR01000108">
    <property type="protein sequence ID" value="TNC40743.1"/>
    <property type="molecule type" value="Genomic_DNA"/>
</dbReference>
<dbReference type="PROSITE" id="PS51257">
    <property type="entry name" value="PROKAR_LIPOPROTEIN"/>
    <property type="match status" value="1"/>
</dbReference>
<dbReference type="SUPFAM" id="SSF49899">
    <property type="entry name" value="Concanavalin A-like lectins/glucanases"/>
    <property type="match status" value="1"/>
</dbReference>
<organism evidence="1 3">
    <name type="scientific">Mumia zhuanghuii</name>
    <dbReference type="NCBI Taxonomy" id="2585211"/>
    <lineage>
        <taxon>Bacteria</taxon>
        <taxon>Bacillati</taxon>
        <taxon>Actinomycetota</taxon>
        <taxon>Actinomycetes</taxon>
        <taxon>Propionibacteriales</taxon>
        <taxon>Nocardioidaceae</taxon>
        <taxon>Mumia</taxon>
    </lineage>
</organism>
<dbReference type="Proteomes" id="UP000306740">
    <property type="component" value="Unassembled WGS sequence"/>
</dbReference>
<proteinExistence type="predicted"/>
<comment type="caution">
    <text evidence="1">The sequence shown here is derived from an EMBL/GenBank/DDBJ whole genome shotgun (WGS) entry which is preliminary data.</text>
</comment>
<name>A0A5C4MG78_9ACTN</name>
<evidence type="ECO:0000313" key="1">
    <source>
        <dbReference type="EMBL" id="TNC40743.1"/>
    </source>
</evidence>
<accession>A0A5C4MG78</accession>
<dbReference type="AlphaFoldDB" id="A0A5C4MG78"/>
<evidence type="ECO:0000313" key="3">
    <source>
        <dbReference type="Proteomes" id="UP000306740"/>
    </source>
</evidence>
<sequence length="259" mass="26851">MRRTVGGIVALMTTAVALSGCQDAPAGADLPSSVPSATQATPILDLRFDAGLVNDGELDAEIRELASGAGVTFVAAGTGGGRAIAFPDARQSRVVITVLDRAATGLLDPGRRPFVLGADVRLDRLEAGDDLDNGENVVQRGLFDDGSQYKLQLDHGYPSCLVAGSTGRVFAKSEIQLAPGSWYRLECRRVRDDLTVIVRDLAADRTLDQVTASGPIGDVAVPATVPLTIGAKAGANGAFLASSTDQFDGALDNVLFAVD</sequence>